<accession>A0ABN9M151</accession>
<evidence type="ECO:0000256" key="1">
    <source>
        <dbReference type="SAM" id="MobiDB-lite"/>
    </source>
</evidence>
<evidence type="ECO:0000313" key="2">
    <source>
        <dbReference type="EMBL" id="CAJ0956169.1"/>
    </source>
</evidence>
<feature type="compositionally biased region" description="Basic and acidic residues" evidence="1">
    <location>
        <begin position="346"/>
        <end position="367"/>
    </location>
</feature>
<comment type="caution">
    <text evidence="2">The sequence shown here is derived from an EMBL/GenBank/DDBJ whole genome shotgun (WGS) entry which is preliminary data.</text>
</comment>
<evidence type="ECO:0000313" key="3">
    <source>
        <dbReference type="Proteomes" id="UP001176940"/>
    </source>
</evidence>
<proteinExistence type="predicted"/>
<feature type="region of interest" description="Disordered" evidence="1">
    <location>
        <begin position="193"/>
        <end position="367"/>
    </location>
</feature>
<keyword evidence="3" id="KW-1185">Reference proteome</keyword>
<sequence length="367" mass="40609">MLDPNTEDYPLQVNQPEELESLTLENQHKTRTLELVTNLEKTSDSDFYATTDPIEVVRKCSPKQGIKEDIKENRQTTGVCVLNEPISFTDEEYSVPSDNATNVVEYTIPFKGTIPATELIEVGFSTESTSICHTFSPATNTILMPPAEQNAEVRETINLSPQLQKVDAYEHPQETVREPWVVVKMEELLDFKEEPEERPLRPASLNQDAEVQDEQKAEEELVERASVCSTLSDPQLAAKSSSETSTPEELRTYEDSSSGVESHSDDAPTSLQTTLTPDPDLGIHMGQEEGTDTPAGTPASNNKGIPLPLQIVDIEGQSQSTSPSGISDSSEINPIVRKKKMTASTESKEHDYEQRDKEKGAQRGNDD</sequence>
<feature type="compositionally biased region" description="Polar residues" evidence="1">
    <location>
        <begin position="227"/>
        <end position="247"/>
    </location>
</feature>
<dbReference type="Proteomes" id="UP001176940">
    <property type="component" value="Unassembled WGS sequence"/>
</dbReference>
<reference evidence="2" key="1">
    <citation type="submission" date="2023-07" db="EMBL/GenBank/DDBJ databases">
        <authorList>
            <person name="Stuckert A."/>
        </authorList>
    </citation>
    <scope>NUCLEOTIDE SEQUENCE</scope>
</reference>
<dbReference type="EMBL" id="CAUEEQ010041451">
    <property type="protein sequence ID" value="CAJ0956169.1"/>
    <property type="molecule type" value="Genomic_DNA"/>
</dbReference>
<feature type="compositionally biased region" description="Polar residues" evidence="1">
    <location>
        <begin position="316"/>
        <end position="332"/>
    </location>
</feature>
<feature type="compositionally biased region" description="Basic and acidic residues" evidence="1">
    <location>
        <begin position="213"/>
        <end position="223"/>
    </location>
</feature>
<organism evidence="2 3">
    <name type="scientific">Ranitomeya imitator</name>
    <name type="common">mimic poison frog</name>
    <dbReference type="NCBI Taxonomy" id="111125"/>
    <lineage>
        <taxon>Eukaryota</taxon>
        <taxon>Metazoa</taxon>
        <taxon>Chordata</taxon>
        <taxon>Craniata</taxon>
        <taxon>Vertebrata</taxon>
        <taxon>Euteleostomi</taxon>
        <taxon>Amphibia</taxon>
        <taxon>Batrachia</taxon>
        <taxon>Anura</taxon>
        <taxon>Neobatrachia</taxon>
        <taxon>Hyloidea</taxon>
        <taxon>Dendrobatidae</taxon>
        <taxon>Dendrobatinae</taxon>
        <taxon>Ranitomeya</taxon>
    </lineage>
</organism>
<protein>
    <submittedName>
        <fullName evidence="2">Uncharacterized protein</fullName>
    </submittedName>
</protein>
<name>A0ABN9M151_9NEOB</name>
<feature type="compositionally biased region" description="Polar residues" evidence="1">
    <location>
        <begin position="255"/>
        <end position="276"/>
    </location>
</feature>
<gene>
    <name evidence="2" type="ORF">RIMI_LOCUS15419065</name>
</gene>